<proteinExistence type="predicted"/>
<dbReference type="InterPro" id="IPR035220">
    <property type="entry name" value="DUF5330"/>
</dbReference>
<name>A0A327KIM7_9BRAD</name>
<feature type="compositionally biased region" description="Polar residues" evidence="1">
    <location>
        <begin position="89"/>
        <end position="99"/>
    </location>
</feature>
<keyword evidence="3" id="KW-1185">Reference proteome</keyword>
<protein>
    <recommendedName>
        <fullName evidence="4">DUF5330 domain-containing protein</fullName>
    </recommendedName>
</protein>
<comment type="caution">
    <text evidence="2">The sequence shown here is derived from an EMBL/GenBank/DDBJ whole genome shotgun (WGS) entry which is preliminary data.</text>
</comment>
<gene>
    <name evidence="2" type="ORF">CH341_28055</name>
</gene>
<evidence type="ECO:0000313" key="2">
    <source>
        <dbReference type="EMBL" id="RAI38327.1"/>
    </source>
</evidence>
<evidence type="ECO:0008006" key="4">
    <source>
        <dbReference type="Google" id="ProtNLM"/>
    </source>
</evidence>
<sequence length="143" mass="14401">MGFLLRTAFWLGVVAVLLPTVTRSPGDGAGASAVSAADAASAAASTVSDLRQFCTRQPDVCAVGSQVAVAIGQKAQAGAKIMMEMVSETFSSSDRTPVTTGAAAPKGDSARPPVSQSTLSAADLAPEFRGPPARREASVRPPG</sequence>
<evidence type="ECO:0000256" key="1">
    <source>
        <dbReference type="SAM" id="MobiDB-lite"/>
    </source>
</evidence>
<feature type="compositionally biased region" description="Basic and acidic residues" evidence="1">
    <location>
        <begin position="133"/>
        <end position="143"/>
    </location>
</feature>
<reference evidence="2 3" key="1">
    <citation type="submission" date="2017-07" db="EMBL/GenBank/DDBJ databases">
        <title>Draft Genome Sequences of Select Purple Nonsulfur Bacteria.</title>
        <authorList>
            <person name="Lasarre B."/>
            <person name="Mckinlay J.B."/>
        </authorList>
    </citation>
    <scope>NUCLEOTIDE SEQUENCE [LARGE SCALE GENOMIC DNA]</scope>
    <source>
        <strain evidence="2 3">DSM 5909</strain>
    </source>
</reference>
<accession>A0A327KIM7</accession>
<dbReference type="Proteomes" id="UP000249130">
    <property type="component" value="Unassembled WGS sequence"/>
</dbReference>
<feature type="region of interest" description="Disordered" evidence="1">
    <location>
        <begin position="89"/>
        <end position="143"/>
    </location>
</feature>
<dbReference type="EMBL" id="NPEX01000369">
    <property type="protein sequence ID" value="RAI38327.1"/>
    <property type="molecule type" value="Genomic_DNA"/>
</dbReference>
<evidence type="ECO:0000313" key="3">
    <source>
        <dbReference type="Proteomes" id="UP000249130"/>
    </source>
</evidence>
<organism evidence="2 3">
    <name type="scientific">Rhodoplanes roseus</name>
    <dbReference type="NCBI Taxonomy" id="29409"/>
    <lineage>
        <taxon>Bacteria</taxon>
        <taxon>Pseudomonadati</taxon>
        <taxon>Pseudomonadota</taxon>
        <taxon>Alphaproteobacteria</taxon>
        <taxon>Hyphomicrobiales</taxon>
        <taxon>Nitrobacteraceae</taxon>
        <taxon>Rhodoplanes</taxon>
    </lineage>
</organism>
<dbReference type="AlphaFoldDB" id="A0A327KIM7"/>
<dbReference type="Pfam" id="PF17264">
    <property type="entry name" value="DUF5330"/>
    <property type="match status" value="1"/>
</dbReference>